<dbReference type="Proteomes" id="UP000004816">
    <property type="component" value="Unassembled WGS sequence"/>
</dbReference>
<name>E5XNM9_SEGRC</name>
<accession>E5XNM9</accession>
<dbReference type="RefSeq" id="WP_007468626.1">
    <property type="nucleotide sequence ID" value="NZ_KI391954.1"/>
</dbReference>
<sequence>MPSYDPYRSRGYDPATAETFARADEERPAPTSSPAGVPAPSEAWPSNPALWFEKPPMPLPVPPRGAVEGTGRFSDLDRMAQEEQDETALVEQQVAAYRDSLPPVKPNQVLDVGGVRVSAYWGERELELRSREAAVKKIRDGGRERR</sequence>
<comment type="caution">
    <text evidence="2">The sequence shown here is derived from an EMBL/GenBank/DDBJ whole genome shotgun (WGS) entry which is preliminary data.</text>
</comment>
<protein>
    <submittedName>
        <fullName evidence="2">Uncharacterized protein</fullName>
    </submittedName>
</protein>
<dbReference type="EMBL" id="ACZI02000003">
    <property type="protein sequence ID" value="EFV14019.1"/>
    <property type="molecule type" value="Genomic_DNA"/>
</dbReference>
<gene>
    <name evidence="2" type="ORF">HMPREF9336_01100</name>
</gene>
<evidence type="ECO:0000256" key="1">
    <source>
        <dbReference type="SAM" id="MobiDB-lite"/>
    </source>
</evidence>
<dbReference type="AlphaFoldDB" id="E5XNM9"/>
<feature type="region of interest" description="Disordered" evidence="1">
    <location>
        <begin position="1"/>
        <end position="49"/>
    </location>
</feature>
<evidence type="ECO:0000313" key="3">
    <source>
        <dbReference type="Proteomes" id="UP000004816"/>
    </source>
</evidence>
<organism evidence="2 3">
    <name type="scientific">Segniliparus rugosus (strain ATCC BAA-974 / DSM 45345 / CCUG 50838 / CIP 108380 / JCM 13579 / CDC 945)</name>
    <dbReference type="NCBI Taxonomy" id="679197"/>
    <lineage>
        <taxon>Bacteria</taxon>
        <taxon>Bacillati</taxon>
        <taxon>Actinomycetota</taxon>
        <taxon>Actinomycetes</taxon>
        <taxon>Mycobacteriales</taxon>
        <taxon>Segniliparaceae</taxon>
        <taxon>Segniliparus</taxon>
    </lineage>
</organism>
<dbReference type="HOGENOM" id="CLU_1776140_0_0_11"/>
<keyword evidence="3" id="KW-1185">Reference proteome</keyword>
<dbReference type="STRING" id="679197.HMPREF9336_01100"/>
<evidence type="ECO:0000313" key="2">
    <source>
        <dbReference type="EMBL" id="EFV14019.1"/>
    </source>
</evidence>
<reference evidence="2 3" key="1">
    <citation type="journal article" date="2011" name="Stand. Genomic Sci.">
        <title>High quality draft genome sequence of Segniliparus rugosus CDC 945(T)= (ATCC BAA-974(T)).</title>
        <authorList>
            <person name="Earl A.M."/>
            <person name="Desjardins C.A."/>
            <person name="Fitzgerald M.G."/>
            <person name="Arachchi H.M."/>
            <person name="Zeng Q."/>
            <person name="Mehta T."/>
            <person name="Griggs A."/>
            <person name="Birren B.W."/>
            <person name="Toney N.C."/>
            <person name="Carr J."/>
            <person name="Posey J."/>
            <person name="Butler W.R."/>
        </authorList>
    </citation>
    <scope>NUCLEOTIDE SEQUENCE [LARGE SCALE GENOMIC DNA]</scope>
    <source>
        <strain evidence="3">ATCC BAA-974 / DSM 45345 / CCUG 50838 / CIP 108380 / JCM 13579 / CDC 945</strain>
    </source>
</reference>
<proteinExistence type="predicted"/>